<sequence>MEDAKKRRWQIGQKESATVAARGNEDGRMIDRIRRRFASLFVNDPKAGFHLLLYLYTGCIDTDFGFSLFGKQVPA</sequence>
<comment type="caution">
    <text evidence="1">The sequence shown here is derived from an EMBL/GenBank/DDBJ whole genome shotgun (WGS) entry which is preliminary data.</text>
</comment>
<gene>
    <name evidence="1" type="ORF">LVIROSA_LOCUS27805</name>
</gene>
<evidence type="ECO:0000313" key="1">
    <source>
        <dbReference type="EMBL" id="CAH1441766.1"/>
    </source>
</evidence>
<dbReference type="AlphaFoldDB" id="A0AAU9NVK7"/>
<protein>
    <submittedName>
        <fullName evidence="1">Uncharacterized protein</fullName>
    </submittedName>
</protein>
<name>A0AAU9NVK7_9ASTR</name>
<dbReference type="Proteomes" id="UP001157418">
    <property type="component" value="Unassembled WGS sequence"/>
</dbReference>
<dbReference type="EMBL" id="CAKMRJ010005412">
    <property type="protein sequence ID" value="CAH1441766.1"/>
    <property type="molecule type" value="Genomic_DNA"/>
</dbReference>
<accession>A0AAU9NVK7</accession>
<keyword evidence="2" id="KW-1185">Reference proteome</keyword>
<organism evidence="1 2">
    <name type="scientific">Lactuca virosa</name>
    <dbReference type="NCBI Taxonomy" id="75947"/>
    <lineage>
        <taxon>Eukaryota</taxon>
        <taxon>Viridiplantae</taxon>
        <taxon>Streptophyta</taxon>
        <taxon>Embryophyta</taxon>
        <taxon>Tracheophyta</taxon>
        <taxon>Spermatophyta</taxon>
        <taxon>Magnoliopsida</taxon>
        <taxon>eudicotyledons</taxon>
        <taxon>Gunneridae</taxon>
        <taxon>Pentapetalae</taxon>
        <taxon>asterids</taxon>
        <taxon>campanulids</taxon>
        <taxon>Asterales</taxon>
        <taxon>Asteraceae</taxon>
        <taxon>Cichorioideae</taxon>
        <taxon>Cichorieae</taxon>
        <taxon>Lactucinae</taxon>
        <taxon>Lactuca</taxon>
    </lineage>
</organism>
<proteinExistence type="predicted"/>
<reference evidence="1 2" key="1">
    <citation type="submission" date="2022-01" db="EMBL/GenBank/DDBJ databases">
        <authorList>
            <person name="Xiong W."/>
            <person name="Schranz E."/>
        </authorList>
    </citation>
    <scope>NUCLEOTIDE SEQUENCE [LARGE SCALE GENOMIC DNA]</scope>
</reference>
<evidence type="ECO:0000313" key="2">
    <source>
        <dbReference type="Proteomes" id="UP001157418"/>
    </source>
</evidence>